<accession>A0A368PK59</accession>
<reference evidence="1" key="1">
    <citation type="journal article" date="2012" name="Nat. Biotechnol.">
        <title>Reference genome sequence of the model plant Setaria.</title>
        <authorList>
            <person name="Bennetzen J.L."/>
            <person name="Schmutz J."/>
            <person name="Wang H."/>
            <person name="Percifield R."/>
            <person name="Hawkins J."/>
            <person name="Pontaroli A.C."/>
            <person name="Estep M."/>
            <person name="Feng L."/>
            <person name="Vaughn J.N."/>
            <person name="Grimwood J."/>
            <person name="Jenkins J."/>
            <person name="Barry K."/>
            <person name="Lindquist E."/>
            <person name="Hellsten U."/>
            <person name="Deshpande S."/>
            <person name="Wang X."/>
            <person name="Wu X."/>
            <person name="Mitros T."/>
            <person name="Triplett J."/>
            <person name="Yang X."/>
            <person name="Ye C.Y."/>
            <person name="Mauro-Herrera M."/>
            <person name="Wang L."/>
            <person name="Li P."/>
            <person name="Sharma M."/>
            <person name="Sharma R."/>
            <person name="Ronald P.C."/>
            <person name="Panaud O."/>
            <person name="Kellogg E.A."/>
            <person name="Brutnell T.P."/>
            <person name="Doust A.N."/>
            <person name="Tuskan G.A."/>
            <person name="Rokhsar D."/>
            <person name="Devos K.M."/>
        </authorList>
    </citation>
    <scope>NUCLEOTIDE SEQUENCE [LARGE SCALE GENOMIC DNA]</scope>
    <source>
        <strain evidence="1">Yugu1</strain>
    </source>
</reference>
<reference evidence="1" key="2">
    <citation type="submission" date="2015-07" db="EMBL/GenBank/DDBJ databases">
        <authorList>
            <person name="Noorani M."/>
        </authorList>
    </citation>
    <scope>NUCLEOTIDE SEQUENCE</scope>
    <source>
        <strain evidence="1">Yugu1</strain>
    </source>
</reference>
<dbReference type="AlphaFoldDB" id="A0A368PK59"/>
<name>A0A368PK59_SETIT</name>
<protein>
    <submittedName>
        <fullName evidence="1">Uncharacterized protein</fullName>
    </submittedName>
</protein>
<gene>
    <name evidence="1" type="ORF">SETIT_1G142800v2</name>
</gene>
<proteinExistence type="predicted"/>
<dbReference type="EMBL" id="CM003528">
    <property type="protein sequence ID" value="RCV06181.1"/>
    <property type="molecule type" value="Genomic_DNA"/>
</dbReference>
<evidence type="ECO:0000313" key="1">
    <source>
        <dbReference type="EMBL" id="RCV06181.1"/>
    </source>
</evidence>
<sequence>MRQAGEWTMVLWTGGYGLPCFSAWTSEKLRLPFQNHRIHILLLIPSPDVHPLLRAYLPGAYVNHAELCAWLYFSPSPERASARYSLPPFCSVNIRTRALSQRLIN</sequence>
<organism evidence="1">
    <name type="scientific">Setaria italica</name>
    <name type="common">Foxtail millet</name>
    <name type="synonym">Panicum italicum</name>
    <dbReference type="NCBI Taxonomy" id="4555"/>
    <lineage>
        <taxon>Eukaryota</taxon>
        <taxon>Viridiplantae</taxon>
        <taxon>Streptophyta</taxon>
        <taxon>Embryophyta</taxon>
        <taxon>Tracheophyta</taxon>
        <taxon>Spermatophyta</taxon>
        <taxon>Magnoliopsida</taxon>
        <taxon>Liliopsida</taxon>
        <taxon>Poales</taxon>
        <taxon>Poaceae</taxon>
        <taxon>PACMAD clade</taxon>
        <taxon>Panicoideae</taxon>
        <taxon>Panicodae</taxon>
        <taxon>Paniceae</taxon>
        <taxon>Cenchrinae</taxon>
        <taxon>Setaria</taxon>
    </lineage>
</organism>